<comment type="similarity">
    <text evidence="3 8">Belongs to the COQ9 family.</text>
</comment>
<dbReference type="NCBIfam" id="TIGR02396">
    <property type="entry name" value="diverge_rpsU"/>
    <property type="match status" value="1"/>
</dbReference>
<dbReference type="Proteomes" id="UP000605846">
    <property type="component" value="Unassembled WGS sequence"/>
</dbReference>
<keyword evidence="4 8" id="KW-0831">Ubiquinone biosynthesis</keyword>
<keyword evidence="11" id="KW-0830">Ubiquinone</keyword>
<comment type="pathway">
    <text evidence="2 8">Cofactor biosynthesis; ubiquinone biosynthesis.</text>
</comment>
<evidence type="ECO:0000256" key="6">
    <source>
        <dbReference type="ARBA" id="ARBA00023121"/>
    </source>
</evidence>
<evidence type="ECO:0000256" key="7">
    <source>
        <dbReference type="ARBA" id="ARBA00023128"/>
    </source>
</evidence>
<dbReference type="GO" id="GO:0005743">
    <property type="term" value="C:mitochondrial inner membrane"/>
    <property type="evidence" value="ECO:0007669"/>
    <property type="project" value="TreeGrafter"/>
</dbReference>
<evidence type="ECO:0000313" key="12">
    <source>
        <dbReference type="Proteomes" id="UP000605846"/>
    </source>
</evidence>
<evidence type="ECO:0000256" key="2">
    <source>
        <dbReference type="ARBA" id="ARBA00004749"/>
    </source>
</evidence>
<organism evidence="11 12">
    <name type="scientific">Apophysomyces ossiformis</name>
    <dbReference type="NCBI Taxonomy" id="679940"/>
    <lineage>
        <taxon>Eukaryota</taxon>
        <taxon>Fungi</taxon>
        <taxon>Fungi incertae sedis</taxon>
        <taxon>Mucoromycota</taxon>
        <taxon>Mucoromycotina</taxon>
        <taxon>Mucoromycetes</taxon>
        <taxon>Mucorales</taxon>
        <taxon>Mucorineae</taxon>
        <taxon>Mucoraceae</taxon>
        <taxon>Apophysomyces</taxon>
    </lineage>
</organism>
<dbReference type="AlphaFoldDB" id="A0A8H7BYG3"/>
<accession>A0A8H7BYG3</accession>
<dbReference type="Gene3D" id="1.10.357.10">
    <property type="entry name" value="Tetracycline Repressor, domain 2"/>
    <property type="match status" value="1"/>
</dbReference>
<evidence type="ECO:0000256" key="5">
    <source>
        <dbReference type="ARBA" id="ARBA00022946"/>
    </source>
</evidence>
<dbReference type="InterPro" id="IPR012762">
    <property type="entry name" value="Ubiq_biosynth_COQ9"/>
</dbReference>
<reference evidence="11" key="1">
    <citation type="submission" date="2020-01" db="EMBL/GenBank/DDBJ databases">
        <title>Genome Sequencing of Three Apophysomyces-Like Fungal Strains Confirms a Novel Fungal Genus in the Mucoromycota with divergent Burkholderia-like Endosymbiotic Bacteria.</title>
        <authorList>
            <person name="Stajich J.E."/>
            <person name="Macias A.M."/>
            <person name="Carter-House D."/>
            <person name="Lovett B."/>
            <person name="Kasson L.R."/>
            <person name="Berry K."/>
            <person name="Grigoriev I."/>
            <person name="Chang Y."/>
            <person name="Spatafora J."/>
            <person name="Kasson M.T."/>
        </authorList>
    </citation>
    <scope>NUCLEOTIDE SEQUENCE</scope>
    <source>
        <strain evidence="11">NRRL A-21654</strain>
    </source>
</reference>
<dbReference type="OrthoDB" id="619536at2759"/>
<feature type="region of interest" description="Disordered" evidence="9">
    <location>
        <begin position="39"/>
        <end position="62"/>
    </location>
</feature>
<dbReference type="InterPro" id="IPR013718">
    <property type="entry name" value="COQ9_C"/>
</dbReference>
<proteinExistence type="inferred from homology"/>
<evidence type="ECO:0000259" key="10">
    <source>
        <dbReference type="Pfam" id="PF08511"/>
    </source>
</evidence>
<dbReference type="GO" id="GO:0006744">
    <property type="term" value="P:ubiquinone biosynthetic process"/>
    <property type="evidence" value="ECO:0007669"/>
    <property type="project" value="UniProtKB-UniRule"/>
</dbReference>
<dbReference type="Pfam" id="PF08511">
    <property type="entry name" value="COQ9"/>
    <property type="match status" value="1"/>
</dbReference>
<evidence type="ECO:0000256" key="8">
    <source>
        <dbReference type="RuleBase" id="RU366063"/>
    </source>
</evidence>
<dbReference type="UniPathway" id="UPA00232"/>
<gene>
    <name evidence="11" type="primary">COQ9</name>
    <name evidence="11" type="ORF">EC973_009362</name>
</gene>
<evidence type="ECO:0000256" key="1">
    <source>
        <dbReference type="ARBA" id="ARBA00004173"/>
    </source>
</evidence>
<sequence length="273" mass="30625">MSTLRLLPSVRPLASVLRHALRPCSRQPGVMNVTRRYMSENNSAPSPTPETKKQDNDKPSSPVHAMLKATLPFVNEHGWSMDSLMLGAQSLGYPSVAHGLIADGESGLVDEFLKDYRRQFIALIEEKLASDEVKGLSIDGKVQLFTAMRIQMMQPFIKRWPDALAVMARPSNIPMSLKHLGDIADDIWYYAGDRSPDMNWYTKRASLATIYSATELYMTQDVSTNYTETYRFLNRRLDQAKLVDASARQLCTMLAFGARSFVGALSTRGNRVL</sequence>
<comment type="subcellular location">
    <subcellularLocation>
        <location evidence="1 8">Mitochondrion</location>
    </subcellularLocation>
</comment>
<keyword evidence="7 8" id="KW-0496">Mitochondrion</keyword>
<name>A0A8H7BYG3_9FUNG</name>
<evidence type="ECO:0000313" key="11">
    <source>
        <dbReference type="EMBL" id="KAF7731598.1"/>
    </source>
</evidence>
<dbReference type="FunFam" id="1.10.357.10:FF:000004">
    <property type="entry name" value="Ubiquinone biosynthesis protein COQ9, mitochondrial"/>
    <property type="match status" value="1"/>
</dbReference>
<feature type="domain" description="COQ9 C-terminal" evidence="10">
    <location>
        <begin position="173"/>
        <end position="241"/>
    </location>
</feature>
<dbReference type="GO" id="GO:0008289">
    <property type="term" value="F:lipid binding"/>
    <property type="evidence" value="ECO:0007669"/>
    <property type="project" value="UniProtKB-UniRule"/>
</dbReference>
<dbReference type="PANTHER" id="PTHR21427">
    <property type="entry name" value="UBIQUINONE BIOSYNTHESIS PROTEIN COQ9, MITOCHONDRIAL"/>
    <property type="match status" value="1"/>
</dbReference>
<evidence type="ECO:0000256" key="4">
    <source>
        <dbReference type="ARBA" id="ARBA00022688"/>
    </source>
</evidence>
<protein>
    <recommendedName>
        <fullName evidence="8">Ubiquinone biosynthesis protein</fullName>
    </recommendedName>
</protein>
<evidence type="ECO:0000256" key="3">
    <source>
        <dbReference type="ARBA" id="ARBA00010766"/>
    </source>
</evidence>
<keyword evidence="6 8" id="KW-0446">Lipid-binding</keyword>
<keyword evidence="5" id="KW-0809">Transit peptide</keyword>
<evidence type="ECO:0000256" key="9">
    <source>
        <dbReference type="SAM" id="MobiDB-lite"/>
    </source>
</evidence>
<dbReference type="PANTHER" id="PTHR21427:SF19">
    <property type="entry name" value="UBIQUINONE BIOSYNTHESIS PROTEIN COQ9, MITOCHONDRIAL"/>
    <property type="match status" value="1"/>
</dbReference>
<dbReference type="EMBL" id="JABAYA010000009">
    <property type="protein sequence ID" value="KAF7731598.1"/>
    <property type="molecule type" value="Genomic_DNA"/>
</dbReference>
<comment type="function">
    <text evidence="8">Membrane-associated protein that warps the membrane surface to access and bind aromatic isoprenes with high specificity, including ubiquinone (CoQ) isoprene intermediates and presents them directly to Coq7, therefore facilitating the Coq7-mediated hydroxylase step. Participates in the biosynthesis of coenzyme Q, also named ubiquinone, an essential lipid-soluble electron transporter for aerobic cellular respiration.</text>
</comment>
<keyword evidence="12" id="KW-1185">Reference proteome</keyword>
<comment type="caution">
    <text evidence="11">The sequence shown here is derived from an EMBL/GenBank/DDBJ whole genome shotgun (WGS) entry which is preliminary data.</text>
</comment>